<evidence type="ECO:0000259" key="2">
    <source>
        <dbReference type="Pfam" id="PF00248"/>
    </source>
</evidence>
<dbReference type="Proteomes" id="UP000309033">
    <property type="component" value="Unassembled WGS sequence"/>
</dbReference>
<feature type="domain" description="NADP-dependent oxidoreductase" evidence="2">
    <location>
        <begin position="17"/>
        <end position="328"/>
    </location>
</feature>
<proteinExistence type="predicted"/>
<evidence type="ECO:0000256" key="1">
    <source>
        <dbReference type="ARBA" id="ARBA00023002"/>
    </source>
</evidence>
<gene>
    <name evidence="3" type="ORF">FED44_35110</name>
</gene>
<dbReference type="GO" id="GO:0005829">
    <property type="term" value="C:cytosol"/>
    <property type="evidence" value="ECO:0007669"/>
    <property type="project" value="TreeGrafter"/>
</dbReference>
<dbReference type="AlphaFoldDB" id="A0A5R8YIG6"/>
<evidence type="ECO:0000313" key="3">
    <source>
        <dbReference type="EMBL" id="TLP50487.1"/>
    </source>
</evidence>
<dbReference type="EMBL" id="VANP01000027">
    <property type="protein sequence ID" value="TLP50487.1"/>
    <property type="molecule type" value="Genomic_DNA"/>
</dbReference>
<dbReference type="PANTHER" id="PTHR43364">
    <property type="entry name" value="NADH-SPECIFIC METHYLGLYOXAL REDUCTASE-RELATED"/>
    <property type="match status" value="1"/>
</dbReference>
<sequence>MRHTQLGRSGLKVSTACLGTMNFGMRPGMGPGSAGGCDETEAARIVDAFLEAGGNVIDTADAYNGGESERVVGRAVRGRRDSVVLATKAFLPQGPGPNDRGLSRAHLTRALEGSLRRLGTDHVDLYQCHQWDDSTPIEETMATLDGFVRSGKVRYIGCSNFTAAQIVESQWAAERAGGTPFVSLQSQYSLLARSIEAEILPVCRRHGLGTLVWSPLGGGVLAGRYRRGEAPGPGTRMARLRASPMPMARAWADGLLNEPNLVVAEHVAEAAAGLGATPAAVALAWVRRRPGVTSVVVGPRTLDQLRDNLAGLDLDLPPEVAARLDEVSRPARTAPVDGTRAGE</sequence>
<dbReference type="GO" id="GO:0016491">
    <property type="term" value="F:oxidoreductase activity"/>
    <property type="evidence" value="ECO:0007669"/>
    <property type="project" value="UniProtKB-KW"/>
</dbReference>
<dbReference type="Gene3D" id="3.20.20.100">
    <property type="entry name" value="NADP-dependent oxidoreductase domain"/>
    <property type="match status" value="1"/>
</dbReference>
<dbReference type="Pfam" id="PF00248">
    <property type="entry name" value="Aldo_ket_red"/>
    <property type="match status" value="1"/>
</dbReference>
<dbReference type="OrthoDB" id="9768793at2"/>
<dbReference type="SUPFAM" id="SSF51430">
    <property type="entry name" value="NAD(P)-linked oxidoreductase"/>
    <property type="match status" value="1"/>
</dbReference>
<comment type="caution">
    <text evidence="3">The sequence shown here is derived from an EMBL/GenBank/DDBJ whole genome shotgun (WGS) entry which is preliminary data.</text>
</comment>
<dbReference type="InterPro" id="IPR036812">
    <property type="entry name" value="NAD(P)_OxRdtase_dom_sf"/>
</dbReference>
<accession>A0A5R8YIG6</accession>
<keyword evidence="4" id="KW-1185">Reference proteome</keyword>
<reference evidence="3" key="1">
    <citation type="submission" date="2019-05" db="EMBL/GenBank/DDBJ databases">
        <title>Isolation, diversity and antifungal activity of Actinobacteria from wheat.</title>
        <authorList>
            <person name="Yu B."/>
        </authorList>
    </citation>
    <scope>NUCLEOTIDE SEQUENCE [LARGE SCALE GENOMIC DNA]</scope>
    <source>
        <strain evidence="3">NEAU-HEGS1-5</strain>
    </source>
</reference>
<dbReference type="InterPro" id="IPR023210">
    <property type="entry name" value="NADP_OxRdtase_dom"/>
</dbReference>
<keyword evidence="1" id="KW-0560">Oxidoreductase</keyword>
<dbReference type="InterPro" id="IPR050523">
    <property type="entry name" value="AKR_Detox_Biosynth"/>
</dbReference>
<dbReference type="PANTHER" id="PTHR43364:SF4">
    <property type="entry name" value="NAD(P)-LINKED OXIDOREDUCTASE SUPERFAMILY PROTEIN"/>
    <property type="match status" value="1"/>
</dbReference>
<name>A0A5R8YIG6_9ACTN</name>
<evidence type="ECO:0000313" key="4">
    <source>
        <dbReference type="Proteomes" id="UP000309033"/>
    </source>
</evidence>
<protein>
    <submittedName>
        <fullName evidence="3">Aldo/keto reductase</fullName>
    </submittedName>
</protein>
<organism evidence="3 4">
    <name type="scientific">Microbispora triticiradicis</name>
    <dbReference type="NCBI Taxonomy" id="2200763"/>
    <lineage>
        <taxon>Bacteria</taxon>
        <taxon>Bacillati</taxon>
        <taxon>Actinomycetota</taxon>
        <taxon>Actinomycetes</taxon>
        <taxon>Streptosporangiales</taxon>
        <taxon>Streptosporangiaceae</taxon>
        <taxon>Microbispora</taxon>
    </lineage>
</organism>
<dbReference type="FunFam" id="3.20.20.100:FF:000004">
    <property type="entry name" value="Oxidoreductase, aldo/keto reductase"/>
    <property type="match status" value="1"/>
</dbReference>